<dbReference type="Gene3D" id="3.20.100.30">
    <property type="entry name" value="VTC, catalytic tunnel domain"/>
    <property type="match status" value="1"/>
</dbReference>
<name>A0A2M9B683_9ACTN</name>
<sequence>MNAAVTTAPADVIRDGLAHLAPVALDALVDVAGLLTRVDRKYVVELQRVPGLLAGLPEGARALEIDGERVFGYRSTYLDTPALDGYFAAGQGRRRRFKVRTRAYLDTGTSWLEVKTRGSRGTTVKQRMPHPDAETVPVSPDGHTFVDAALASGRINRVRPQELTPVLVTAYRRATVLLPATASRVTIDVDLGWTSLRPRCPGELARPSLAIVETKTGSTPSEVDRLLWSHGHRPVRISKYAVGMAALDPTLPRLRWARTLRRELAIPAPTLPSSPQEDR</sequence>
<gene>
    <name evidence="2" type="ORF">CLV56_2950</name>
</gene>
<dbReference type="InterPro" id="IPR042267">
    <property type="entry name" value="VTC_sf"/>
</dbReference>
<dbReference type="InterPro" id="IPR018966">
    <property type="entry name" value="VTC_domain"/>
</dbReference>
<dbReference type="GO" id="GO:0006799">
    <property type="term" value="P:polyphosphate biosynthetic process"/>
    <property type="evidence" value="ECO:0007669"/>
    <property type="project" value="UniProtKB-ARBA"/>
</dbReference>
<dbReference type="Pfam" id="PF09359">
    <property type="entry name" value="VTC"/>
    <property type="match status" value="1"/>
</dbReference>
<evidence type="ECO:0000259" key="1">
    <source>
        <dbReference type="Pfam" id="PF09359"/>
    </source>
</evidence>
<dbReference type="CDD" id="cd07750">
    <property type="entry name" value="PolyPPase_VTC_like"/>
    <property type="match status" value="1"/>
</dbReference>
<dbReference type="EMBL" id="PGEZ01000002">
    <property type="protein sequence ID" value="PJJ53461.1"/>
    <property type="molecule type" value="Genomic_DNA"/>
</dbReference>
<feature type="domain" description="VTC" evidence="1">
    <location>
        <begin position="37"/>
        <end position="247"/>
    </location>
</feature>
<dbReference type="AlphaFoldDB" id="A0A2M9B683"/>
<evidence type="ECO:0000313" key="3">
    <source>
        <dbReference type="Proteomes" id="UP000230842"/>
    </source>
</evidence>
<organism evidence="2 3">
    <name type="scientific">Mumia flava</name>
    <dbReference type="NCBI Taxonomy" id="1348852"/>
    <lineage>
        <taxon>Bacteria</taxon>
        <taxon>Bacillati</taxon>
        <taxon>Actinomycetota</taxon>
        <taxon>Actinomycetes</taxon>
        <taxon>Propionibacteriales</taxon>
        <taxon>Nocardioidaceae</taxon>
        <taxon>Mumia</taxon>
    </lineage>
</organism>
<keyword evidence="3" id="KW-1185">Reference proteome</keyword>
<reference evidence="2 3" key="1">
    <citation type="submission" date="2017-11" db="EMBL/GenBank/DDBJ databases">
        <title>Genomic Encyclopedia of Archaeal and Bacterial Type Strains, Phase II (KMG-II): From Individual Species to Whole Genera.</title>
        <authorList>
            <person name="Goeker M."/>
        </authorList>
    </citation>
    <scope>NUCLEOTIDE SEQUENCE [LARGE SCALE GENOMIC DNA]</scope>
    <source>
        <strain evidence="2 3">DSM 27763</strain>
    </source>
</reference>
<accession>A0A2M9B683</accession>
<proteinExistence type="predicted"/>
<protein>
    <submittedName>
        <fullName evidence="2">VTC domain-containing protein</fullName>
    </submittedName>
</protein>
<evidence type="ECO:0000313" key="2">
    <source>
        <dbReference type="EMBL" id="PJJ53461.1"/>
    </source>
</evidence>
<dbReference type="Proteomes" id="UP000230842">
    <property type="component" value="Unassembled WGS sequence"/>
</dbReference>
<dbReference type="RefSeq" id="WP_211288156.1">
    <property type="nucleotide sequence ID" value="NZ_PGEZ01000002.1"/>
</dbReference>
<comment type="caution">
    <text evidence="2">The sequence shown here is derived from an EMBL/GenBank/DDBJ whole genome shotgun (WGS) entry which is preliminary data.</text>
</comment>